<gene>
    <name evidence="6" type="ORF">HF519_19410</name>
</gene>
<dbReference type="InterPro" id="IPR036271">
    <property type="entry name" value="Tet_transcr_reg_TetR-rel_C_sf"/>
</dbReference>
<dbReference type="RefSeq" id="WP_169414395.1">
    <property type="nucleotide sequence ID" value="NZ_JAAXKZ010000078.1"/>
</dbReference>
<evidence type="ECO:0000259" key="5">
    <source>
        <dbReference type="PROSITE" id="PS50977"/>
    </source>
</evidence>
<dbReference type="Proteomes" id="UP000586918">
    <property type="component" value="Unassembled WGS sequence"/>
</dbReference>
<dbReference type="SUPFAM" id="SSF48498">
    <property type="entry name" value="Tetracyclin repressor-like, C-terminal domain"/>
    <property type="match status" value="1"/>
</dbReference>
<keyword evidence="7" id="KW-1185">Reference proteome</keyword>
<dbReference type="PANTHER" id="PTHR30055">
    <property type="entry name" value="HTH-TYPE TRANSCRIPTIONAL REGULATOR RUTR"/>
    <property type="match status" value="1"/>
</dbReference>
<name>A0A848DLW1_9PSEU</name>
<evidence type="ECO:0000313" key="6">
    <source>
        <dbReference type="EMBL" id="NMH93702.1"/>
    </source>
</evidence>
<dbReference type="AlphaFoldDB" id="A0A848DLW1"/>
<keyword evidence="1" id="KW-0805">Transcription regulation</keyword>
<dbReference type="PROSITE" id="PS50977">
    <property type="entry name" value="HTH_TETR_2"/>
    <property type="match status" value="1"/>
</dbReference>
<keyword evidence="2 4" id="KW-0238">DNA-binding</keyword>
<feature type="DNA-binding region" description="H-T-H motif" evidence="4">
    <location>
        <begin position="56"/>
        <end position="75"/>
    </location>
</feature>
<dbReference type="SUPFAM" id="SSF46689">
    <property type="entry name" value="Homeodomain-like"/>
    <property type="match status" value="1"/>
</dbReference>
<organism evidence="6 7">
    <name type="scientific">Pseudonocardia bannensis</name>
    <dbReference type="NCBI Taxonomy" id="630973"/>
    <lineage>
        <taxon>Bacteria</taxon>
        <taxon>Bacillati</taxon>
        <taxon>Actinomycetota</taxon>
        <taxon>Actinomycetes</taxon>
        <taxon>Pseudonocardiales</taxon>
        <taxon>Pseudonocardiaceae</taxon>
        <taxon>Pseudonocardia</taxon>
    </lineage>
</organism>
<dbReference type="GO" id="GO:0000976">
    <property type="term" value="F:transcription cis-regulatory region binding"/>
    <property type="evidence" value="ECO:0007669"/>
    <property type="project" value="TreeGrafter"/>
</dbReference>
<evidence type="ECO:0000256" key="1">
    <source>
        <dbReference type="ARBA" id="ARBA00023015"/>
    </source>
</evidence>
<dbReference type="InterPro" id="IPR001647">
    <property type="entry name" value="HTH_TetR"/>
</dbReference>
<accession>A0A848DLW1</accession>
<dbReference type="GO" id="GO:0045892">
    <property type="term" value="P:negative regulation of DNA-templated transcription"/>
    <property type="evidence" value="ECO:0007669"/>
    <property type="project" value="InterPro"/>
</dbReference>
<dbReference type="InterPro" id="IPR009057">
    <property type="entry name" value="Homeodomain-like_sf"/>
</dbReference>
<proteinExistence type="predicted"/>
<dbReference type="Pfam" id="PF02909">
    <property type="entry name" value="TetR_C_1"/>
    <property type="match status" value="1"/>
</dbReference>
<dbReference type="Pfam" id="PF00440">
    <property type="entry name" value="TetR_N"/>
    <property type="match status" value="1"/>
</dbReference>
<keyword evidence="3" id="KW-0804">Transcription</keyword>
<sequence length="254" mass="27398">MPTDRSSAGDPDRTLALLWRDPSAVPRRGPRQGLTIDAVVDAATRLADTEGLAAVTMRRVAQALAVAPMTLYTYVPGKAELLDLMLDAVYAAMPRTDTSGRPWRERVTAVAEENRALFTAHPWAAMISTSRPPLGPGQMAKYEHELRALDGLGLSDVDLDAGLAHLLGFVRSHARDAADARATQHATGMDDEQWWSINEPLLARVLDESTYPTAVRVGAAAGSAHGSAWSPEHAWHFGLARVLDGLAALIERHS</sequence>
<protein>
    <submittedName>
        <fullName evidence="6">TetR/AcrR family transcriptional regulator</fullName>
    </submittedName>
</protein>
<feature type="domain" description="HTH tetR-type" evidence="5">
    <location>
        <begin position="33"/>
        <end position="93"/>
    </location>
</feature>
<dbReference type="Gene3D" id="1.10.357.10">
    <property type="entry name" value="Tetracycline Repressor, domain 2"/>
    <property type="match status" value="1"/>
</dbReference>
<evidence type="ECO:0000256" key="2">
    <source>
        <dbReference type="ARBA" id="ARBA00023125"/>
    </source>
</evidence>
<comment type="caution">
    <text evidence="6">The sequence shown here is derived from an EMBL/GenBank/DDBJ whole genome shotgun (WGS) entry which is preliminary data.</text>
</comment>
<evidence type="ECO:0000256" key="4">
    <source>
        <dbReference type="PROSITE-ProRule" id="PRU00335"/>
    </source>
</evidence>
<dbReference type="InterPro" id="IPR050109">
    <property type="entry name" value="HTH-type_TetR-like_transc_reg"/>
</dbReference>
<evidence type="ECO:0000256" key="3">
    <source>
        <dbReference type="ARBA" id="ARBA00023163"/>
    </source>
</evidence>
<reference evidence="6 7" key="1">
    <citation type="submission" date="2020-04" db="EMBL/GenBank/DDBJ databases">
        <authorList>
            <person name="Klaysubun C."/>
            <person name="Duangmal K."/>
            <person name="Lipun K."/>
        </authorList>
    </citation>
    <scope>NUCLEOTIDE SEQUENCE [LARGE SCALE GENOMIC DNA]</scope>
    <source>
        <strain evidence="6 7">DSM 45300</strain>
    </source>
</reference>
<evidence type="ECO:0000313" key="7">
    <source>
        <dbReference type="Proteomes" id="UP000586918"/>
    </source>
</evidence>
<dbReference type="InterPro" id="IPR004111">
    <property type="entry name" value="Repressor_TetR_C"/>
</dbReference>
<dbReference type="EMBL" id="JAAXKZ010000078">
    <property type="protein sequence ID" value="NMH93702.1"/>
    <property type="molecule type" value="Genomic_DNA"/>
</dbReference>
<dbReference type="PANTHER" id="PTHR30055:SF151">
    <property type="entry name" value="TRANSCRIPTIONAL REGULATORY PROTEIN"/>
    <property type="match status" value="1"/>
</dbReference>
<dbReference type="Gene3D" id="1.10.10.60">
    <property type="entry name" value="Homeodomain-like"/>
    <property type="match status" value="1"/>
</dbReference>
<dbReference type="GO" id="GO:0003700">
    <property type="term" value="F:DNA-binding transcription factor activity"/>
    <property type="evidence" value="ECO:0007669"/>
    <property type="project" value="TreeGrafter"/>
</dbReference>